<protein>
    <submittedName>
        <fullName evidence="9">DedA family protein</fullName>
    </submittedName>
</protein>
<dbReference type="InterPro" id="IPR032816">
    <property type="entry name" value="VTT_dom"/>
</dbReference>
<proteinExistence type="inferred from homology"/>
<evidence type="ECO:0000256" key="5">
    <source>
        <dbReference type="ARBA" id="ARBA00022989"/>
    </source>
</evidence>
<keyword evidence="6 7" id="KW-0472">Membrane</keyword>
<feature type="transmembrane region" description="Helical" evidence="7">
    <location>
        <begin position="163"/>
        <end position="186"/>
    </location>
</feature>
<sequence length="281" mass="29420">MNPNEIVEAAGFWSYAVVFLLTAAETSAFFGVFMPGESLILVAGALAARGDLDPVVLAAVVVVAAVIGDSTGYALGRWFERRPGAERTRRRTARARGFLQRRGGPAVFAGRFVGFVRSFVPFAAGGSGLPYRRFLPYSAVAAVLWGVGTVAAGYYLGPSVEQLVRTVGVVGAAVFVAVLLAMVVVVPAVRRRSTAGGVAVAAGAEDLTEEPAVLPDGPDRVLVAAGPAARPPSARASLCAQARRPHPRRATGVRLPLHRRNRAVLAAVPQRGERSRAGSDR</sequence>
<feature type="transmembrane region" description="Helical" evidence="7">
    <location>
        <begin position="54"/>
        <end position="75"/>
    </location>
</feature>
<evidence type="ECO:0000256" key="2">
    <source>
        <dbReference type="ARBA" id="ARBA00010792"/>
    </source>
</evidence>
<evidence type="ECO:0000256" key="4">
    <source>
        <dbReference type="ARBA" id="ARBA00022692"/>
    </source>
</evidence>
<comment type="similarity">
    <text evidence="2 7">Belongs to the DedA family.</text>
</comment>
<dbReference type="Pfam" id="PF09335">
    <property type="entry name" value="VTT_dom"/>
    <property type="match status" value="1"/>
</dbReference>
<evidence type="ECO:0000256" key="6">
    <source>
        <dbReference type="ARBA" id="ARBA00023136"/>
    </source>
</evidence>
<gene>
    <name evidence="9" type="ORF">ACEZDJ_09175</name>
</gene>
<evidence type="ECO:0000256" key="3">
    <source>
        <dbReference type="ARBA" id="ARBA00022475"/>
    </source>
</evidence>
<accession>A0ABV6UJ18</accession>
<reference evidence="9 10" key="1">
    <citation type="submission" date="2024-09" db="EMBL/GenBank/DDBJ databases">
        <authorList>
            <person name="Lee S.D."/>
        </authorList>
    </citation>
    <scope>NUCLEOTIDE SEQUENCE [LARGE SCALE GENOMIC DNA]</scope>
    <source>
        <strain evidence="9 10">N1-5</strain>
    </source>
</reference>
<comment type="caution">
    <text evidence="9">The sequence shown here is derived from an EMBL/GenBank/DDBJ whole genome shotgun (WGS) entry which is preliminary data.</text>
</comment>
<feature type="transmembrane region" description="Helical" evidence="7">
    <location>
        <begin position="12"/>
        <end position="34"/>
    </location>
</feature>
<dbReference type="EMBL" id="JBHEZZ010000004">
    <property type="protein sequence ID" value="MFC1401458.1"/>
    <property type="molecule type" value="Genomic_DNA"/>
</dbReference>
<dbReference type="PANTHER" id="PTHR30353">
    <property type="entry name" value="INNER MEMBRANE PROTEIN DEDA-RELATED"/>
    <property type="match status" value="1"/>
</dbReference>
<keyword evidence="4 7" id="KW-0812">Transmembrane</keyword>
<evidence type="ECO:0000259" key="8">
    <source>
        <dbReference type="Pfam" id="PF09335"/>
    </source>
</evidence>
<keyword evidence="3 7" id="KW-1003">Cell membrane</keyword>
<comment type="subcellular location">
    <subcellularLocation>
        <location evidence="1 7">Cell membrane</location>
        <topology evidence="1 7">Multi-pass membrane protein</topology>
    </subcellularLocation>
</comment>
<keyword evidence="10" id="KW-1185">Reference proteome</keyword>
<evidence type="ECO:0000313" key="9">
    <source>
        <dbReference type="EMBL" id="MFC1401458.1"/>
    </source>
</evidence>
<dbReference type="InterPro" id="IPR032818">
    <property type="entry name" value="DedA-like"/>
</dbReference>
<feature type="transmembrane region" description="Helical" evidence="7">
    <location>
        <begin position="134"/>
        <end position="157"/>
    </location>
</feature>
<organism evidence="9 10">
    <name type="scientific">Streptacidiphilus cavernicola</name>
    <dbReference type="NCBI Taxonomy" id="3342716"/>
    <lineage>
        <taxon>Bacteria</taxon>
        <taxon>Bacillati</taxon>
        <taxon>Actinomycetota</taxon>
        <taxon>Actinomycetes</taxon>
        <taxon>Kitasatosporales</taxon>
        <taxon>Streptomycetaceae</taxon>
        <taxon>Streptacidiphilus</taxon>
    </lineage>
</organism>
<evidence type="ECO:0000313" key="10">
    <source>
        <dbReference type="Proteomes" id="UP001592528"/>
    </source>
</evidence>
<name>A0ABV6UJ18_9ACTN</name>
<dbReference type="RefSeq" id="WP_157623944.1">
    <property type="nucleotide sequence ID" value="NZ_JBHEZZ010000004.1"/>
</dbReference>
<evidence type="ECO:0000256" key="7">
    <source>
        <dbReference type="RuleBase" id="RU367016"/>
    </source>
</evidence>
<keyword evidence="5 7" id="KW-1133">Transmembrane helix</keyword>
<feature type="domain" description="VTT" evidence="8">
    <location>
        <begin position="35"/>
        <end position="154"/>
    </location>
</feature>
<dbReference type="PANTHER" id="PTHR30353:SF15">
    <property type="entry name" value="INNER MEMBRANE PROTEIN YABI"/>
    <property type="match status" value="1"/>
</dbReference>
<evidence type="ECO:0000256" key="1">
    <source>
        <dbReference type="ARBA" id="ARBA00004651"/>
    </source>
</evidence>
<dbReference type="Proteomes" id="UP001592528">
    <property type="component" value="Unassembled WGS sequence"/>
</dbReference>